<dbReference type="EMBL" id="LN714502">
    <property type="protein sequence ID" value="CEL78088.1"/>
    <property type="molecule type" value="Genomic_DNA"/>
</dbReference>
<evidence type="ECO:0000256" key="3">
    <source>
        <dbReference type="SAM" id="MobiDB-lite"/>
    </source>
</evidence>
<comment type="similarity">
    <text evidence="2">Belongs to the TlyA family.</text>
</comment>
<keyword evidence="4" id="KW-1133">Transmembrane helix</keyword>
<dbReference type="GO" id="GO:0032259">
    <property type="term" value="P:methylation"/>
    <property type="evidence" value="ECO:0007669"/>
    <property type="project" value="InterPro"/>
</dbReference>
<evidence type="ECO:0000256" key="1">
    <source>
        <dbReference type="ARBA" id="ARBA00022884"/>
    </source>
</evidence>
<gene>
    <name evidence="6" type="ORF">BN1205_070330</name>
</gene>
<name>A0A0F7VBS7_TOXGV</name>
<dbReference type="AlphaFoldDB" id="A0A0F7VBS7"/>
<feature type="domain" description="Ribosomal RNA methyltransferase FtsJ" evidence="5">
    <location>
        <begin position="496"/>
        <end position="667"/>
    </location>
</feature>
<dbReference type="Pfam" id="PF01728">
    <property type="entry name" value="FtsJ"/>
    <property type="match status" value="1"/>
</dbReference>
<feature type="region of interest" description="Disordered" evidence="3">
    <location>
        <begin position="210"/>
        <end position="254"/>
    </location>
</feature>
<dbReference type="PANTHER" id="PTHR32319:SF0">
    <property type="entry name" value="BACTERIAL HEMOLYSIN-LIKE PROTEIN"/>
    <property type="match status" value="1"/>
</dbReference>
<feature type="compositionally biased region" description="Low complexity" evidence="3">
    <location>
        <begin position="350"/>
        <end position="370"/>
    </location>
</feature>
<dbReference type="InterPro" id="IPR002877">
    <property type="entry name" value="RNA_MeTrfase_FtsJ_dom"/>
</dbReference>
<dbReference type="GO" id="GO:0008168">
    <property type="term" value="F:methyltransferase activity"/>
    <property type="evidence" value="ECO:0007669"/>
    <property type="project" value="InterPro"/>
</dbReference>
<dbReference type="InterPro" id="IPR047048">
    <property type="entry name" value="TlyA"/>
</dbReference>
<sequence>MGGGVWTRSFLLPSKSLYVSFFLLFVAFLFCLTFRLPDVGASDLQFRRPLDMTTHPLSLSRCRSARLSTSKSSMNCASLSPFSVSTEIPTHAPLPSSTCALCPSFLLVPVASPPFATGKLSAGHVEGGRRARRPVHRAFSFAFSQPFASEEHRIRHCCYSAPRSPPGVNKSAISKRIRADDLLIQRGLADTKSQAASLILLGRVAISVRGKARKNRQTKKSTAEGNSTETGATRVCKEEQTSASGVHSREEADELQSAISMLSHSSKEPVAFVPHQDRLKAWHRVISSGRYRILTKAGEVLRLDEADPPSVLLHPQPRFVNRAGEKLEAFLASLSSFSREKRTYAFSSSVPTSASSAFPASSSPSPACPSDLVSPSLRASKTSDLAKIPVVGRKSPAHEEAEQIQREANTKRKLTAAKGDNSETETEGQTPDERGRERTEPLDVLSERGLEIDLPAVQQREEGSECEKGKGCRENTALQVNVQNFEEEKREKSASGIFSLEGKTVLDVGSSTGGFTDCCLQRGVHKVVCVDVGKGELHATLRSDPRVVAREGVNARYLTAADVGQEDFDCVLVDLSFISLKKVLERVWTFVRSEGLLILLVKPQFEVTPAEASRFKGVIRDAAIRLRVIEDIRRFSLASLPGCEELVSQPSTVRGKRGNTEHFLAFQKVARSSSRTLC</sequence>
<dbReference type="InterPro" id="IPR029063">
    <property type="entry name" value="SAM-dependent_MTases_sf"/>
</dbReference>
<feature type="compositionally biased region" description="Basic and acidic residues" evidence="3">
    <location>
        <begin position="431"/>
        <end position="441"/>
    </location>
</feature>
<keyword evidence="4" id="KW-0812">Transmembrane</keyword>
<dbReference type="Gene3D" id="3.40.50.150">
    <property type="entry name" value="Vaccinia Virus protein VP39"/>
    <property type="match status" value="1"/>
</dbReference>
<dbReference type="GO" id="GO:0003723">
    <property type="term" value="F:RNA binding"/>
    <property type="evidence" value="ECO:0007669"/>
    <property type="project" value="UniProtKB-KW"/>
</dbReference>
<feature type="transmembrane region" description="Helical" evidence="4">
    <location>
        <begin position="17"/>
        <end position="36"/>
    </location>
</feature>
<reference evidence="6" key="1">
    <citation type="journal article" date="2015" name="PLoS ONE">
        <title>Comprehensive Evaluation of Toxoplasma gondii VEG and Neospora caninum LIV Genomes with Tachyzoite Stage Transcriptome and Proteome Defines Novel Transcript Features.</title>
        <authorList>
            <person name="Ramaprasad A."/>
            <person name="Mourier T."/>
            <person name="Naeem R."/>
            <person name="Malas T.B."/>
            <person name="Moussa E."/>
            <person name="Panigrahi A."/>
            <person name="Vermont S.J."/>
            <person name="Otto T.D."/>
            <person name="Wastling J."/>
            <person name="Pain A."/>
        </authorList>
    </citation>
    <scope>NUCLEOTIDE SEQUENCE</scope>
    <source>
        <strain evidence="6">VEG</strain>
    </source>
</reference>
<keyword evidence="1" id="KW-0694">RNA-binding</keyword>
<dbReference type="CDD" id="cd02440">
    <property type="entry name" value="AdoMet_MTases"/>
    <property type="match status" value="1"/>
</dbReference>
<organism evidence="6">
    <name type="scientific">Toxoplasma gondii (strain ATCC 50861 / VEG)</name>
    <dbReference type="NCBI Taxonomy" id="432359"/>
    <lineage>
        <taxon>Eukaryota</taxon>
        <taxon>Sar</taxon>
        <taxon>Alveolata</taxon>
        <taxon>Apicomplexa</taxon>
        <taxon>Conoidasida</taxon>
        <taxon>Coccidia</taxon>
        <taxon>Eucoccidiorida</taxon>
        <taxon>Eimeriorina</taxon>
        <taxon>Sarcocystidae</taxon>
        <taxon>Toxoplasma</taxon>
    </lineage>
</organism>
<feature type="region of interest" description="Disordered" evidence="3">
    <location>
        <begin position="350"/>
        <end position="441"/>
    </location>
</feature>
<keyword evidence="4" id="KW-0472">Membrane</keyword>
<evidence type="ECO:0000313" key="6">
    <source>
        <dbReference type="EMBL" id="CEL78088.1"/>
    </source>
</evidence>
<evidence type="ECO:0000256" key="4">
    <source>
        <dbReference type="SAM" id="Phobius"/>
    </source>
</evidence>
<dbReference type="InterPro" id="IPR036986">
    <property type="entry name" value="S4_RNA-bd_sf"/>
</dbReference>
<feature type="compositionally biased region" description="Basic residues" evidence="3">
    <location>
        <begin position="210"/>
        <end position="219"/>
    </location>
</feature>
<proteinExistence type="inferred from homology"/>
<dbReference type="SUPFAM" id="SSF53335">
    <property type="entry name" value="S-adenosyl-L-methionine-dependent methyltransferases"/>
    <property type="match status" value="1"/>
</dbReference>
<evidence type="ECO:0000256" key="2">
    <source>
        <dbReference type="ARBA" id="ARBA00029460"/>
    </source>
</evidence>
<dbReference type="Gene3D" id="3.10.290.10">
    <property type="entry name" value="RNA-binding S4 domain"/>
    <property type="match status" value="1"/>
</dbReference>
<accession>A0A0F7VBS7</accession>
<dbReference type="PANTHER" id="PTHR32319">
    <property type="entry name" value="BACTERIAL HEMOLYSIN-LIKE PROTEIN"/>
    <property type="match status" value="1"/>
</dbReference>
<protein>
    <recommendedName>
        <fullName evidence="5">Ribosomal RNA methyltransferase FtsJ domain-containing protein</fullName>
    </recommendedName>
</protein>
<feature type="compositionally biased region" description="Basic and acidic residues" evidence="3">
    <location>
        <begin position="396"/>
        <end position="410"/>
    </location>
</feature>
<evidence type="ECO:0000259" key="5">
    <source>
        <dbReference type="Pfam" id="PF01728"/>
    </source>
</evidence>